<dbReference type="InterPro" id="IPR036872">
    <property type="entry name" value="CH_dom_sf"/>
</dbReference>
<evidence type="ECO:0000259" key="4">
    <source>
        <dbReference type="Pfam" id="PF19047"/>
    </source>
</evidence>
<dbReference type="Gene3D" id="1.10.418.10">
    <property type="entry name" value="Calponin-like domain"/>
    <property type="match status" value="1"/>
</dbReference>
<dbReference type="GO" id="GO:0030705">
    <property type="term" value="P:cytoskeleton-dependent intracellular transport"/>
    <property type="evidence" value="ECO:0007669"/>
    <property type="project" value="InterPro"/>
</dbReference>
<gene>
    <name evidence="5" type="ORF">INT43_003377</name>
</gene>
<proteinExistence type="predicted"/>
<dbReference type="Pfam" id="PF19047">
    <property type="entry name" value="HOOK_N"/>
    <property type="match status" value="1"/>
</dbReference>
<dbReference type="PANTHER" id="PTHR18947">
    <property type="entry name" value="HOOK PROTEINS"/>
    <property type="match status" value="1"/>
</dbReference>
<dbReference type="InterPro" id="IPR043936">
    <property type="entry name" value="HOOK_N"/>
</dbReference>
<keyword evidence="6" id="KW-1185">Reference proteome</keyword>
<dbReference type="PANTHER" id="PTHR18947:SF28">
    <property type="entry name" value="GIRDIN, ISOFORM A"/>
    <property type="match status" value="1"/>
</dbReference>
<dbReference type="Proteomes" id="UP000654370">
    <property type="component" value="Unassembled WGS sequence"/>
</dbReference>
<dbReference type="CDD" id="cd22211">
    <property type="entry name" value="HkD_SF"/>
    <property type="match status" value="1"/>
</dbReference>
<dbReference type="GO" id="GO:0005737">
    <property type="term" value="C:cytoplasm"/>
    <property type="evidence" value="ECO:0007669"/>
    <property type="project" value="UniProtKB-SubCell"/>
</dbReference>
<dbReference type="GO" id="GO:0005815">
    <property type="term" value="C:microtubule organizing center"/>
    <property type="evidence" value="ECO:0007669"/>
    <property type="project" value="TreeGrafter"/>
</dbReference>
<dbReference type="SUPFAM" id="SSF116907">
    <property type="entry name" value="Hook domain"/>
    <property type="match status" value="1"/>
</dbReference>
<evidence type="ECO:0000256" key="1">
    <source>
        <dbReference type="ARBA" id="ARBA00004496"/>
    </source>
</evidence>
<evidence type="ECO:0000313" key="5">
    <source>
        <dbReference type="EMBL" id="KAG2178124.1"/>
    </source>
</evidence>
<organism evidence="5 6">
    <name type="scientific">Mortierella isabellina</name>
    <name type="common">Filamentous fungus</name>
    <name type="synonym">Umbelopsis isabellina</name>
    <dbReference type="NCBI Taxonomy" id="91625"/>
    <lineage>
        <taxon>Eukaryota</taxon>
        <taxon>Fungi</taxon>
        <taxon>Fungi incertae sedis</taxon>
        <taxon>Mucoromycota</taxon>
        <taxon>Mucoromycotina</taxon>
        <taxon>Umbelopsidomycetes</taxon>
        <taxon>Umbelopsidales</taxon>
        <taxon>Umbelopsidaceae</taxon>
        <taxon>Umbelopsis</taxon>
    </lineage>
</organism>
<keyword evidence="2" id="KW-0963">Cytoplasm</keyword>
<protein>
    <recommendedName>
        <fullName evidence="4">HOOK N-terminal domain-containing protein</fullName>
    </recommendedName>
</protein>
<name>A0A8H7PPN4_MORIS</name>
<dbReference type="EMBL" id="JAEPQZ010000008">
    <property type="protein sequence ID" value="KAG2178124.1"/>
    <property type="molecule type" value="Genomic_DNA"/>
</dbReference>
<reference evidence="5" key="1">
    <citation type="submission" date="2020-12" db="EMBL/GenBank/DDBJ databases">
        <title>Metabolic potential, ecology and presence of endohyphal bacteria is reflected in genomic diversity of Mucoromycotina.</title>
        <authorList>
            <person name="Muszewska A."/>
            <person name="Okrasinska A."/>
            <person name="Steczkiewicz K."/>
            <person name="Drgas O."/>
            <person name="Orlowska M."/>
            <person name="Perlinska-Lenart U."/>
            <person name="Aleksandrzak-Piekarczyk T."/>
            <person name="Szatraj K."/>
            <person name="Zielenkiewicz U."/>
            <person name="Pilsyk S."/>
            <person name="Malc E."/>
            <person name="Mieczkowski P."/>
            <person name="Kruszewska J.S."/>
            <person name="Biernat P."/>
            <person name="Pawlowska J."/>
        </authorList>
    </citation>
    <scope>NUCLEOTIDE SEQUENCE</scope>
    <source>
        <strain evidence="5">WA0000067209</strain>
    </source>
</reference>
<dbReference type="GO" id="GO:0051959">
    <property type="term" value="F:dynein light intermediate chain binding"/>
    <property type="evidence" value="ECO:0007669"/>
    <property type="project" value="TreeGrafter"/>
</dbReference>
<comment type="caution">
    <text evidence="5">The sequence shown here is derived from an EMBL/GenBank/DDBJ whole genome shotgun (WGS) entry which is preliminary data.</text>
</comment>
<evidence type="ECO:0000256" key="2">
    <source>
        <dbReference type="ARBA" id="ARBA00022490"/>
    </source>
</evidence>
<evidence type="ECO:0000256" key="3">
    <source>
        <dbReference type="ARBA" id="ARBA00023054"/>
    </source>
</evidence>
<dbReference type="OrthoDB" id="49395at2759"/>
<dbReference type="GO" id="GO:0031122">
    <property type="term" value="P:cytoplasmic microtubule organization"/>
    <property type="evidence" value="ECO:0007669"/>
    <property type="project" value="TreeGrafter"/>
</dbReference>
<dbReference type="AlphaFoldDB" id="A0A8H7PPN4"/>
<keyword evidence="3" id="KW-0175">Coiled coil</keyword>
<feature type="domain" description="HOOK N-terminal" evidence="4">
    <location>
        <begin position="18"/>
        <end position="131"/>
    </location>
</feature>
<sequence>MSFSISEAAKSDAFVEWAITNNVATSDPTWFKTLTPATDTSDNWMIRFNNLKKLHKLVIRYYEEIMGQDIECIPVVNLNAIAKDADAKDLLRLCQLVVAVAVQSENNNMYIEMIQSLTQKSQHALMVSIEEVCMMINLCRWGIH</sequence>
<evidence type="ECO:0000313" key="6">
    <source>
        <dbReference type="Proteomes" id="UP000654370"/>
    </source>
</evidence>
<comment type="subcellular location">
    <subcellularLocation>
        <location evidence="1">Cytoplasm</location>
    </subcellularLocation>
</comment>
<accession>A0A8H7PPN4</accession>
<dbReference type="GO" id="GO:0008017">
    <property type="term" value="F:microtubule binding"/>
    <property type="evidence" value="ECO:0007669"/>
    <property type="project" value="TreeGrafter"/>
</dbReference>